<evidence type="ECO:0000256" key="1">
    <source>
        <dbReference type="SAM" id="Phobius"/>
    </source>
</evidence>
<name>A0A4R6SVZ4_9SPHI</name>
<organism evidence="2 3">
    <name type="scientific">Pedobacter metabolipauper</name>
    <dbReference type="NCBI Taxonomy" id="425513"/>
    <lineage>
        <taxon>Bacteria</taxon>
        <taxon>Pseudomonadati</taxon>
        <taxon>Bacteroidota</taxon>
        <taxon>Sphingobacteriia</taxon>
        <taxon>Sphingobacteriales</taxon>
        <taxon>Sphingobacteriaceae</taxon>
        <taxon>Pedobacter</taxon>
    </lineage>
</organism>
<keyword evidence="1" id="KW-0812">Transmembrane</keyword>
<comment type="caution">
    <text evidence="2">The sequence shown here is derived from an EMBL/GenBank/DDBJ whole genome shotgun (WGS) entry which is preliminary data.</text>
</comment>
<keyword evidence="1" id="KW-1133">Transmembrane helix</keyword>
<protein>
    <submittedName>
        <fullName evidence="2">Uncharacterized protein</fullName>
    </submittedName>
</protein>
<feature type="transmembrane region" description="Helical" evidence="1">
    <location>
        <begin position="57"/>
        <end position="77"/>
    </location>
</feature>
<accession>A0A4R6SVZ4</accession>
<feature type="transmembrane region" description="Helical" evidence="1">
    <location>
        <begin position="25"/>
        <end position="45"/>
    </location>
</feature>
<gene>
    <name evidence="2" type="ORF">ATK78_1407</name>
</gene>
<keyword evidence="3" id="KW-1185">Reference proteome</keyword>
<keyword evidence="1" id="KW-0472">Membrane</keyword>
<dbReference type="EMBL" id="SNYC01000004">
    <property type="protein sequence ID" value="TDQ09253.1"/>
    <property type="molecule type" value="Genomic_DNA"/>
</dbReference>
<proteinExistence type="predicted"/>
<reference evidence="2 3" key="1">
    <citation type="submission" date="2019-03" db="EMBL/GenBank/DDBJ databases">
        <title>Genomic Encyclopedia of Archaeal and Bacterial Type Strains, Phase II (KMG-II): from individual species to whole genera.</title>
        <authorList>
            <person name="Goeker M."/>
        </authorList>
    </citation>
    <scope>NUCLEOTIDE SEQUENCE [LARGE SCALE GENOMIC DNA]</scope>
    <source>
        <strain evidence="2 3">DSM 19035</strain>
    </source>
</reference>
<dbReference type="AlphaFoldDB" id="A0A4R6SVZ4"/>
<evidence type="ECO:0000313" key="3">
    <source>
        <dbReference type="Proteomes" id="UP000295620"/>
    </source>
</evidence>
<sequence length="83" mass="9140">MRLINSGQSDPELLKLLGSSFDHKVAALKWGVILLFGGIGLVVIYCVPDAQILESPLPYGIEMIFVAMGFLAYYLLVRKKSNP</sequence>
<evidence type="ECO:0000313" key="2">
    <source>
        <dbReference type="EMBL" id="TDQ09253.1"/>
    </source>
</evidence>
<dbReference type="Proteomes" id="UP000295620">
    <property type="component" value="Unassembled WGS sequence"/>
</dbReference>